<gene>
    <name evidence="2" type="ORF">H9723_04505</name>
</gene>
<comment type="caution">
    <text evidence="2">The sequence shown here is derived from an EMBL/GenBank/DDBJ whole genome shotgun (WGS) entry which is preliminary data.</text>
</comment>
<proteinExistence type="predicted"/>
<evidence type="ECO:0000313" key="3">
    <source>
        <dbReference type="Proteomes" id="UP000824116"/>
    </source>
</evidence>
<accession>A0A9D2G963</accession>
<dbReference type="AlphaFoldDB" id="A0A9D2G963"/>
<protein>
    <recommendedName>
        <fullName evidence="4">Recombinase</fullName>
    </recommendedName>
</protein>
<organism evidence="2 3">
    <name type="scientific">Candidatus Mediterraneibacter stercoravium</name>
    <dbReference type="NCBI Taxonomy" id="2838685"/>
    <lineage>
        <taxon>Bacteria</taxon>
        <taxon>Bacillati</taxon>
        <taxon>Bacillota</taxon>
        <taxon>Clostridia</taxon>
        <taxon>Lachnospirales</taxon>
        <taxon>Lachnospiraceae</taxon>
        <taxon>Mediterraneibacter</taxon>
    </lineage>
</organism>
<feature type="coiled-coil region" evidence="1">
    <location>
        <begin position="1"/>
        <end position="28"/>
    </location>
</feature>
<name>A0A9D2G963_9FIRM</name>
<reference evidence="2" key="1">
    <citation type="journal article" date="2021" name="PeerJ">
        <title>Extensive microbial diversity within the chicken gut microbiome revealed by metagenomics and culture.</title>
        <authorList>
            <person name="Gilroy R."/>
            <person name="Ravi A."/>
            <person name="Getino M."/>
            <person name="Pursley I."/>
            <person name="Horton D.L."/>
            <person name="Alikhan N.F."/>
            <person name="Baker D."/>
            <person name="Gharbi K."/>
            <person name="Hall N."/>
            <person name="Watson M."/>
            <person name="Adriaenssens E.M."/>
            <person name="Foster-Nyarko E."/>
            <person name="Jarju S."/>
            <person name="Secka A."/>
            <person name="Antonio M."/>
            <person name="Oren A."/>
            <person name="Chaudhuri R.R."/>
            <person name="La Ragione R."/>
            <person name="Hildebrand F."/>
            <person name="Pallen M.J."/>
        </authorList>
    </citation>
    <scope>NUCLEOTIDE SEQUENCE</scope>
    <source>
        <strain evidence="2">CHK196-3914</strain>
    </source>
</reference>
<evidence type="ECO:0000313" key="2">
    <source>
        <dbReference type="EMBL" id="HIZ74491.1"/>
    </source>
</evidence>
<dbReference type="Proteomes" id="UP000824116">
    <property type="component" value="Unassembled WGS sequence"/>
</dbReference>
<evidence type="ECO:0000256" key="1">
    <source>
        <dbReference type="SAM" id="Coils"/>
    </source>
</evidence>
<sequence length="149" mass="18050">MEEIEYDLEEYEKQYERIRKDNEELLAVFREDLSNLKPATIRRHLSNVDFYINEYLLYEEPLSFDEGIYRIDDFLGWFFIRKCMWSTPASIKSTAASIKKFYKSMKYHGKIASEAYDFLCDEIKNHMPEWQALCEQYNDPEAENPFFLF</sequence>
<dbReference type="EMBL" id="DXAY01000106">
    <property type="protein sequence ID" value="HIZ74491.1"/>
    <property type="molecule type" value="Genomic_DNA"/>
</dbReference>
<keyword evidence="1" id="KW-0175">Coiled coil</keyword>
<evidence type="ECO:0008006" key="4">
    <source>
        <dbReference type="Google" id="ProtNLM"/>
    </source>
</evidence>
<reference evidence="2" key="2">
    <citation type="submission" date="2021-04" db="EMBL/GenBank/DDBJ databases">
        <authorList>
            <person name="Gilroy R."/>
        </authorList>
    </citation>
    <scope>NUCLEOTIDE SEQUENCE</scope>
    <source>
        <strain evidence="2">CHK196-3914</strain>
    </source>
</reference>